<protein>
    <submittedName>
        <fullName evidence="1">Uncharacterized protein</fullName>
    </submittedName>
</protein>
<gene>
    <name evidence="1" type="ORF">HKK74_30400</name>
</gene>
<dbReference type="Proteomes" id="UP000805614">
    <property type="component" value="Unassembled WGS sequence"/>
</dbReference>
<accession>A0ABR7LY35</accession>
<comment type="caution">
    <text evidence="1">The sequence shown here is derived from an EMBL/GenBank/DDBJ whole genome shotgun (WGS) entry which is preliminary data.</text>
</comment>
<sequence>MEAATERVLGLLGRADQLRVLTAVSEARLVSGHPLDDPSHILLREIAMAEGLAAVRAYLDEPSRRGAALARTVRRLENTGYEALREHGIDPDAVRSIPGAARAAARRLLPGSATGRVDGGTVHWANRHSFAVLRTGATEHHAGQPFAAVTEHAASVFARRYYGFTVSDRDSFFCRPESVRVVAAGYDWLAGQAEPVPGLTAWQRHGVARLRDIPADAGGGRERQVLRMYCTHEVAHTYRLDGREPVLDMLRRTGHDPGDAFRHGIPGPRHLGAWDRLASGGGPPASNTFDVTFLLSDVLATLTQAIAGPDELVNRLQAAYLWQAVAPPTPASPRRGVIVSLRTAESLDLHGLMRELEKIFVAARTSPATVPALLAALEHHSLRLLHDRFPYAVPTP</sequence>
<organism evidence="1 2">
    <name type="scientific">Actinomadura alba</name>
    <dbReference type="NCBI Taxonomy" id="406431"/>
    <lineage>
        <taxon>Bacteria</taxon>
        <taxon>Bacillati</taxon>
        <taxon>Actinomycetota</taxon>
        <taxon>Actinomycetes</taxon>
        <taxon>Streptosporangiales</taxon>
        <taxon>Thermomonosporaceae</taxon>
        <taxon>Actinomadura</taxon>
    </lineage>
</organism>
<keyword evidence="2" id="KW-1185">Reference proteome</keyword>
<proteinExistence type="predicted"/>
<dbReference type="RefSeq" id="WP_187246817.1">
    <property type="nucleotide sequence ID" value="NZ_BAAAOK010000010.1"/>
</dbReference>
<evidence type="ECO:0000313" key="2">
    <source>
        <dbReference type="Proteomes" id="UP000805614"/>
    </source>
</evidence>
<reference evidence="1 2" key="1">
    <citation type="submission" date="2020-06" db="EMBL/GenBank/DDBJ databases">
        <title>Actinomadura xiongansis sp. nov., isolated from soil of Baiyangdian.</title>
        <authorList>
            <person name="Zhang X."/>
        </authorList>
    </citation>
    <scope>NUCLEOTIDE SEQUENCE [LARGE SCALE GENOMIC DNA]</scope>
    <source>
        <strain evidence="1 2">HBUM206468</strain>
    </source>
</reference>
<dbReference type="EMBL" id="JABVEC010000031">
    <property type="protein sequence ID" value="MBC6469772.1"/>
    <property type="molecule type" value="Genomic_DNA"/>
</dbReference>
<evidence type="ECO:0000313" key="1">
    <source>
        <dbReference type="EMBL" id="MBC6469772.1"/>
    </source>
</evidence>
<name>A0ABR7LY35_9ACTN</name>